<dbReference type="GO" id="GO:0008762">
    <property type="term" value="F:UDP-N-acetylmuramate dehydrogenase activity"/>
    <property type="evidence" value="ECO:0007669"/>
    <property type="project" value="UniProtKB-UniRule"/>
</dbReference>
<dbReference type="Gene3D" id="3.90.78.10">
    <property type="entry name" value="UDP-N-acetylenolpyruvoylglucosamine reductase, C-terminal domain"/>
    <property type="match status" value="1"/>
</dbReference>
<dbReference type="Proteomes" id="UP000295788">
    <property type="component" value="Unassembled WGS sequence"/>
</dbReference>
<dbReference type="Pfam" id="PF01565">
    <property type="entry name" value="FAD_binding_4"/>
    <property type="match status" value="1"/>
</dbReference>
<comment type="subcellular location">
    <subcellularLocation>
        <location evidence="3 16">Cytoplasm</location>
    </subcellularLocation>
</comment>
<evidence type="ECO:0000259" key="17">
    <source>
        <dbReference type="PROSITE" id="PS51387"/>
    </source>
</evidence>
<keyword evidence="9 16" id="KW-0521">NADP</keyword>
<feature type="active site" description="Proton donor" evidence="16">
    <location>
        <position position="224"/>
    </location>
</feature>
<evidence type="ECO:0000256" key="7">
    <source>
        <dbReference type="ARBA" id="ARBA00022630"/>
    </source>
</evidence>
<keyword evidence="13 16" id="KW-0131">Cell cycle</keyword>
<dbReference type="Gene3D" id="3.30.43.10">
    <property type="entry name" value="Uridine Diphospho-n-acetylenolpyruvylglucosamine Reductase, domain 2"/>
    <property type="match status" value="1"/>
</dbReference>
<evidence type="ECO:0000256" key="16">
    <source>
        <dbReference type="HAMAP-Rule" id="MF_00037"/>
    </source>
</evidence>
<reference evidence="18 19" key="1">
    <citation type="submission" date="2019-03" db="EMBL/GenBank/DDBJ databases">
        <title>Genomic Encyclopedia of Type Strains, Phase IV (KMG-IV): sequencing the most valuable type-strain genomes for metagenomic binning, comparative biology and taxonomic classification.</title>
        <authorList>
            <person name="Goeker M."/>
        </authorList>
    </citation>
    <scope>NUCLEOTIDE SEQUENCE [LARGE SCALE GENOMIC DNA]</scope>
    <source>
        <strain evidence="18 19">DSM 23802</strain>
    </source>
</reference>
<dbReference type="InterPro" id="IPR003170">
    <property type="entry name" value="MurB"/>
</dbReference>
<comment type="pathway">
    <text evidence="4 16">Cell wall biogenesis; peptidoglycan biosynthesis.</text>
</comment>
<dbReference type="RefSeq" id="WP_132766652.1">
    <property type="nucleotide sequence ID" value="NZ_SMAB01000001.1"/>
</dbReference>
<feature type="active site" evidence="16">
    <location>
        <position position="174"/>
    </location>
</feature>
<evidence type="ECO:0000256" key="14">
    <source>
        <dbReference type="ARBA" id="ARBA00023316"/>
    </source>
</evidence>
<dbReference type="EC" id="1.3.1.98" evidence="16"/>
<dbReference type="GO" id="GO:0071949">
    <property type="term" value="F:FAD binding"/>
    <property type="evidence" value="ECO:0007669"/>
    <property type="project" value="InterPro"/>
</dbReference>
<dbReference type="InterPro" id="IPR016167">
    <property type="entry name" value="FAD-bd_PCMH_sub1"/>
</dbReference>
<dbReference type="GO" id="GO:0071555">
    <property type="term" value="P:cell wall organization"/>
    <property type="evidence" value="ECO:0007669"/>
    <property type="project" value="UniProtKB-KW"/>
</dbReference>
<keyword evidence="11 16" id="KW-0573">Peptidoglycan synthesis</keyword>
<dbReference type="HAMAP" id="MF_00037">
    <property type="entry name" value="MurB"/>
    <property type="match status" value="1"/>
</dbReference>
<dbReference type="OrthoDB" id="9804753at2"/>
<feature type="active site" evidence="16">
    <location>
        <position position="294"/>
    </location>
</feature>
<evidence type="ECO:0000256" key="13">
    <source>
        <dbReference type="ARBA" id="ARBA00023306"/>
    </source>
</evidence>
<keyword evidence="8 16" id="KW-0274">FAD</keyword>
<evidence type="ECO:0000256" key="12">
    <source>
        <dbReference type="ARBA" id="ARBA00023002"/>
    </source>
</evidence>
<dbReference type="Pfam" id="PF02873">
    <property type="entry name" value="MurB_C"/>
    <property type="match status" value="1"/>
</dbReference>
<dbReference type="GO" id="GO:0009252">
    <property type="term" value="P:peptidoglycan biosynthetic process"/>
    <property type="evidence" value="ECO:0007669"/>
    <property type="project" value="UniProtKB-UniRule"/>
</dbReference>
<dbReference type="InterPro" id="IPR016166">
    <property type="entry name" value="FAD-bd_PCMH"/>
</dbReference>
<keyword evidence="10 16" id="KW-0133">Cell shape</keyword>
<dbReference type="AlphaFoldDB" id="A0A4R3KLD1"/>
<protein>
    <recommendedName>
        <fullName evidence="16">UDP-N-acetylenolpyruvoylglucosamine reductase</fullName>
        <ecNumber evidence="16">1.3.1.98</ecNumber>
    </recommendedName>
    <alternativeName>
        <fullName evidence="16">UDP-N-acetylmuramate dehydrogenase</fullName>
    </alternativeName>
</protein>
<keyword evidence="12 16" id="KW-0560">Oxidoreductase</keyword>
<comment type="function">
    <text evidence="2 16">Cell wall formation.</text>
</comment>
<dbReference type="SUPFAM" id="SSF56194">
    <property type="entry name" value="Uridine diphospho-N-Acetylenolpyruvylglucosamine reductase, MurB, C-terminal domain"/>
    <property type="match status" value="1"/>
</dbReference>
<dbReference type="NCBIfam" id="NF010480">
    <property type="entry name" value="PRK13905.1"/>
    <property type="match status" value="1"/>
</dbReference>
<dbReference type="GO" id="GO:0051301">
    <property type="term" value="P:cell division"/>
    <property type="evidence" value="ECO:0007669"/>
    <property type="project" value="UniProtKB-KW"/>
</dbReference>
<evidence type="ECO:0000256" key="3">
    <source>
        <dbReference type="ARBA" id="ARBA00004496"/>
    </source>
</evidence>
<dbReference type="UniPathway" id="UPA00219"/>
<evidence type="ECO:0000256" key="10">
    <source>
        <dbReference type="ARBA" id="ARBA00022960"/>
    </source>
</evidence>
<dbReference type="InterPro" id="IPR011601">
    <property type="entry name" value="MurB_C"/>
</dbReference>
<dbReference type="InterPro" id="IPR036318">
    <property type="entry name" value="FAD-bd_PCMH-like_sf"/>
</dbReference>
<gene>
    <name evidence="16" type="primary">murB</name>
    <name evidence="18" type="ORF">EDD72_10176</name>
</gene>
<evidence type="ECO:0000256" key="11">
    <source>
        <dbReference type="ARBA" id="ARBA00022984"/>
    </source>
</evidence>
<accession>A0A4R3KLD1</accession>
<evidence type="ECO:0000256" key="15">
    <source>
        <dbReference type="ARBA" id="ARBA00048914"/>
    </source>
</evidence>
<keyword evidence="14 16" id="KW-0961">Cell wall biogenesis/degradation</keyword>
<proteinExistence type="inferred from homology"/>
<keyword evidence="19" id="KW-1185">Reference proteome</keyword>
<dbReference type="InterPro" id="IPR016169">
    <property type="entry name" value="FAD-bd_PCMH_sub2"/>
</dbReference>
<comment type="catalytic activity">
    <reaction evidence="15 16">
        <text>UDP-N-acetyl-alpha-D-muramate + NADP(+) = UDP-N-acetyl-3-O-(1-carboxyvinyl)-alpha-D-glucosamine + NADPH + H(+)</text>
        <dbReference type="Rhea" id="RHEA:12248"/>
        <dbReference type="ChEBI" id="CHEBI:15378"/>
        <dbReference type="ChEBI" id="CHEBI:57783"/>
        <dbReference type="ChEBI" id="CHEBI:58349"/>
        <dbReference type="ChEBI" id="CHEBI:68483"/>
        <dbReference type="ChEBI" id="CHEBI:70757"/>
        <dbReference type="EC" id="1.3.1.98"/>
    </reaction>
</comment>
<dbReference type="NCBIfam" id="TIGR00179">
    <property type="entry name" value="murB"/>
    <property type="match status" value="1"/>
</dbReference>
<dbReference type="SUPFAM" id="SSF56176">
    <property type="entry name" value="FAD-binding/transporter-associated domain-like"/>
    <property type="match status" value="1"/>
</dbReference>
<dbReference type="PROSITE" id="PS51387">
    <property type="entry name" value="FAD_PCMH"/>
    <property type="match status" value="1"/>
</dbReference>
<comment type="caution">
    <text evidence="18">The sequence shown here is derived from an EMBL/GenBank/DDBJ whole genome shotgun (WGS) entry which is preliminary data.</text>
</comment>
<evidence type="ECO:0000256" key="6">
    <source>
        <dbReference type="ARBA" id="ARBA00022618"/>
    </source>
</evidence>
<keyword evidence="5 16" id="KW-0963">Cytoplasm</keyword>
<keyword evidence="6 16" id="KW-0132">Cell division</keyword>
<evidence type="ECO:0000313" key="19">
    <source>
        <dbReference type="Proteomes" id="UP000295788"/>
    </source>
</evidence>
<comment type="cofactor">
    <cofactor evidence="1 16">
        <name>FAD</name>
        <dbReference type="ChEBI" id="CHEBI:57692"/>
    </cofactor>
</comment>
<evidence type="ECO:0000256" key="8">
    <source>
        <dbReference type="ARBA" id="ARBA00022827"/>
    </source>
</evidence>
<evidence type="ECO:0000256" key="1">
    <source>
        <dbReference type="ARBA" id="ARBA00001974"/>
    </source>
</evidence>
<organism evidence="18 19">
    <name type="scientific">Tepidibacillus fermentans</name>
    <dbReference type="NCBI Taxonomy" id="1281767"/>
    <lineage>
        <taxon>Bacteria</taxon>
        <taxon>Bacillati</taxon>
        <taxon>Bacillota</taxon>
        <taxon>Bacilli</taxon>
        <taxon>Bacillales</taxon>
        <taxon>Bacillaceae</taxon>
        <taxon>Tepidibacillus</taxon>
    </lineage>
</organism>
<dbReference type="EMBL" id="SMAB01000001">
    <property type="protein sequence ID" value="TCS84412.1"/>
    <property type="molecule type" value="Genomic_DNA"/>
</dbReference>
<dbReference type="InterPro" id="IPR006094">
    <property type="entry name" value="Oxid_FAD_bind_N"/>
</dbReference>
<evidence type="ECO:0000256" key="5">
    <source>
        <dbReference type="ARBA" id="ARBA00022490"/>
    </source>
</evidence>
<comment type="similarity">
    <text evidence="16">Belongs to the MurB family.</text>
</comment>
<feature type="domain" description="FAD-binding PCMH-type" evidence="17">
    <location>
        <begin position="29"/>
        <end position="195"/>
    </location>
</feature>
<dbReference type="PANTHER" id="PTHR21071:SF5">
    <property type="entry name" value="UDP-N-ACETYLENOLPYRUVOYLGLUCOSAMINE REDUCTASE"/>
    <property type="match status" value="1"/>
</dbReference>
<evidence type="ECO:0000256" key="4">
    <source>
        <dbReference type="ARBA" id="ARBA00004752"/>
    </source>
</evidence>
<keyword evidence="7 16" id="KW-0285">Flavoprotein</keyword>
<dbReference type="GO" id="GO:0005829">
    <property type="term" value="C:cytosol"/>
    <property type="evidence" value="ECO:0007669"/>
    <property type="project" value="TreeGrafter"/>
</dbReference>
<dbReference type="Gene3D" id="3.30.465.10">
    <property type="match status" value="1"/>
</dbReference>
<dbReference type="GO" id="GO:0008360">
    <property type="term" value="P:regulation of cell shape"/>
    <property type="evidence" value="ECO:0007669"/>
    <property type="project" value="UniProtKB-KW"/>
</dbReference>
<dbReference type="InterPro" id="IPR036635">
    <property type="entry name" value="MurB_C_sf"/>
</dbReference>
<sequence length="301" mass="33664">MNWINRLKQANVGEIFENEPLSKHTSWKIGGVADGFIIPKNREKLVETILILTEEQIPWKVIGKGSNLLVRDRGYRGAILHLDSADFEQIEFNEHHVLVGANVSIIRLANLAAKKSLTGFEFAGGIPGKIGGAVYMNAGAHGSDISKILVEAEILLENGRIVKWSNQEFDFAYRTSRLQKEKGILLSVLFQLKLGDRKEIIEQMVRFKERRTKTQPYHLPCAGSVFRNPEGDYAARLIEELGLKGYQIGGAQISMMHANFIVNVGQATANDVLSLIQTVQDKVWEAYKIRLKPEVEVIGEG</sequence>
<evidence type="ECO:0000313" key="18">
    <source>
        <dbReference type="EMBL" id="TCS84412.1"/>
    </source>
</evidence>
<evidence type="ECO:0000256" key="2">
    <source>
        <dbReference type="ARBA" id="ARBA00003921"/>
    </source>
</evidence>
<name>A0A4R3KLD1_9BACI</name>
<evidence type="ECO:0000256" key="9">
    <source>
        <dbReference type="ARBA" id="ARBA00022857"/>
    </source>
</evidence>
<dbReference type="PANTHER" id="PTHR21071">
    <property type="entry name" value="UDP-N-ACETYLENOLPYRUVOYLGLUCOSAMINE REDUCTASE"/>
    <property type="match status" value="1"/>
</dbReference>